<feature type="repeat" description="TPR" evidence="10">
    <location>
        <begin position="337"/>
        <end position="370"/>
    </location>
</feature>
<dbReference type="InterPro" id="IPR010817">
    <property type="entry name" value="HemY_N"/>
</dbReference>
<reference evidence="14" key="1">
    <citation type="journal article" date="2019" name="Int. J. Syst. Evol. Microbiol.">
        <title>The Global Catalogue of Microorganisms (GCM) 10K type strain sequencing project: providing services to taxonomists for standard genome sequencing and annotation.</title>
        <authorList>
            <consortium name="The Broad Institute Genomics Platform"/>
            <consortium name="The Broad Institute Genome Sequencing Center for Infectious Disease"/>
            <person name="Wu L."/>
            <person name="Ma J."/>
        </authorList>
    </citation>
    <scope>NUCLEOTIDE SEQUENCE [LARGE SCALE GENOMIC DNA]</scope>
    <source>
        <strain evidence="14">JCM 15134</strain>
    </source>
</reference>
<dbReference type="SUPFAM" id="SSF48452">
    <property type="entry name" value="TPR-like"/>
    <property type="match status" value="1"/>
</dbReference>
<evidence type="ECO:0000256" key="11">
    <source>
        <dbReference type="SAM" id="Phobius"/>
    </source>
</evidence>
<evidence type="ECO:0000259" key="12">
    <source>
        <dbReference type="Pfam" id="PF07219"/>
    </source>
</evidence>
<dbReference type="PROSITE" id="PS50005">
    <property type="entry name" value="TPR"/>
    <property type="match status" value="1"/>
</dbReference>
<evidence type="ECO:0000256" key="6">
    <source>
        <dbReference type="ARBA" id="ARBA00022692"/>
    </source>
</evidence>
<keyword evidence="8 11" id="KW-0472">Membrane</keyword>
<dbReference type="Proteomes" id="UP001499915">
    <property type="component" value="Unassembled WGS sequence"/>
</dbReference>
<evidence type="ECO:0000256" key="2">
    <source>
        <dbReference type="ARBA" id="ARBA00004429"/>
    </source>
</evidence>
<protein>
    <submittedName>
        <fullName evidence="13">Heme biosynthesis protein HemY</fullName>
    </submittedName>
</protein>
<dbReference type="NCBIfam" id="TIGR00540">
    <property type="entry name" value="TPR_hemY_coli"/>
    <property type="match status" value="1"/>
</dbReference>
<sequence>MKKLFIFLLIFLVAGAWLGQMMVQDPGYVLLAYKQTTVETSLWVLLLLLIVAFALGHWLLNLASGLRLPSNKVRSWQSRRNQRLSQRKSLKGMVALSEGNWWKAQRYLSQAAERSELPAINYMAAARAAHEQGDNSGTDALLNKARAATPQAEVAIGLTQAQFQLERGQLEPCLANLLNLRRQAPKNTQVLRLLQQVYLRLEDWLSLIQLLPELKRQGVLNEGQLAELEQQCHLQRLQQSLATLPAEADEQEQLRVLSRSWQAVPQHLLRDPALVRRYSELMRQIGAEAEAEQVLQDLIKRKWDLTLVEVYGTLAGKDPQKQLDTAKGWLKKHPDCAELELTLGRLSMRNELWGQAISHFERSFELDPRVETFGELQRLLQHLGETERASQLMQANFNRVAPQLPALPLPENASH</sequence>
<evidence type="ECO:0000256" key="9">
    <source>
        <dbReference type="ARBA" id="ARBA00023244"/>
    </source>
</evidence>
<keyword evidence="7 11" id="KW-1133">Transmembrane helix</keyword>
<accession>A0ABP3TG29</accession>
<dbReference type="Gene3D" id="1.25.40.10">
    <property type="entry name" value="Tetratricopeptide repeat domain"/>
    <property type="match status" value="2"/>
</dbReference>
<comment type="caution">
    <text evidence="13">The sequence shown here is derived from an EMBL/GenBank/DDBJ whole genome shotgun (WGS) entry which is preliminary data.</text>
</comment>
<dbReference type="EMBL" id="BAAAET010000004">
    <property type="protein sequence ID" value="GAA0699596.1"/>
    <property type="molecule type" value="Genomic_DNA"/>
</dbReference>
<feature type="domain" description="HemY N-terminal" evidence="12">
    <location>
        <begin position="27"/>
        <end position="133"/>
    </location>
</feature>
<keyword evidence="14" id="KW-1185">Reference proteome</keyword>
<evidence type="ECO:0000256" key="4">
    <source>
        <dbReference type="ARBA" id="ARBA00022475"/>
    </source>
</evidence>
<evidence type="ECO:0000256" key="7">
    <source>
        <dbReference type="ARBA" id="ARBA00022989"/>
    </source>
</evidence>
<comment type="function">
    <text evidence="1">Involved in a late step of protoheme IX synthesis.</text>
</comment>
<keyword evidence="10" id="KW-0802">TPR repeat</keyword>
<keyword evidence="5" id="KW-0997">Cell inner membrane</keyword>
<dbReference type="InterPro" id="IPR005254">
    <property type="entry name" value="Heme_biosyn_assoc_TPR_pro"/>
</dbReference>
<evidence type="ECO:0000313" key="13">
    <source>
        <dbReference type="EMBL" id="GAA0699596.1"/>
    </source>
</evidence>
<dbReference type="InterPro" id="IPR019734">
    <property type="entry name" value="TPR_rpt"/>
</dbReference>
<proteinExistence type="predicted"/>
<organism evidence="13 14">
    <name type="scientific">Marinobacterium maritimum</name>
    <dbReference type="NCBI Taxonomy" id="500162"/>
    <lineage>
        <taxon>Bacteria</taxon>
        <taxon>Pseudomonadati</taxon>
        <taxon>Pseudomonadota</taxon>
        <taxon>Gammaproteobacteria</taxon>
        <taxon>Oceanospirillales</taxon>
        <taxon>Oceanospirillaceae</taxon>
        <taxon>Marinobacterium</taxon>
    </lineage>
</organism>
<keyword evidence="6 11" id="KW-0812">Transmembrane</keyword>
<dbReference type="Pfam" id="PF07219">
    <property type="entry name" value="HemY_N"/>
    <property type="match status" value="1"/>
</dbReference>
<evidence type="ECO:0000256" key="5">
    <source>
        <dbReference type="ARBA" id="ARBA00022519"/>
    </source>
</evidence>
<keyword evidence="9" id="KW-0627">Porphyrin biosynthesis</keyword>
<evidence type="ECO:0000313" key="14">
    <source>
        <dbReference type="Proteomes" id="UP001499915"/>
    </source>
</evidence>
<feature type="transmembrane region" description="Helical" evidence="11">
    <location>
        <begin position="42"/>
        <end position="60"/>
    </location>
</feature>
<dbReference type="InterPro" id="IPR011990">
    <property type="entry name" value="TPR-like_helical_dom_sf"/>
</dbReference>
<name>A0ABP3TG29_9GAMM</name>
<evidence type="ECO:0000256" key="10">
    <source>
        <dbReference type="PROSITE-ProRule" id="PRU00339"/>
    </source>
</evidence>
<comment type="subcellular location">
    <subcellularLocation>
        <location evidence="2">Cell inner membrane</location>
        <topology evidence="2">Multi-pass membrane protein</topology>
    </subcellularLocation>
</comment>
<gene>
    <name evidence="13" type="ORF">GCM10009104_30510</name>
</gene>
<comment type="pathway">
    <text evidence="3">Porphyrin-containing compound metabolism; protoheme biosynthesis.</text>
</comment>
<evidence type="ECO:0000256" key="3">
    <source>
        <dbReference type="ARBA" id="ARBA00004744"/>
    </source>
</evidence>
<evidence type="ECO:0000256" key="8">
    <source>
        <dbReference type="ARBA" id="ARBA00023136"/>
    </source>
</evidence>
<dbReference type="RefSeq" id="WP_343807883.1">
    <property type="nucleotide sequence ID" value="NZ_BAAAET010000004.1"/>
</dbReference>
<evidence type="ECO:0000256" key="1">
    <source>
        <dbReference type="ARBA" id="ARBA00002962"/>
    </source>
</evidence>
<keyword evidence="4" id="KW-1003">Cell membrane</keyword>